<evidence type="ECO:0000313" key="3">
    <source>
        <dbReference type="Proteomes" id="UP000078546"/>
    </source>
</evidence>
<dbReference type="Pfam" id="PF05795">
    <property type="entry name" value="Plasmodium_Vir"/>
    <property type="match status" value="1"/>
</dbReference>
<keyword evidence="1" id="KW-0472">Membrane</keyword>
<dbReference type="EMBL" id="FLQV01003557">
    <property type="protein sequence ID" value="SBT02600.1"/>
    <property type="molecule type" value="Genomic_DNA"/>
</dbReference>
<dbReference type="Proteomes" id="UP000078546">
    <property type="component" value="Unassembled WGS sequence"/>
</dbReference>
<reference evidence="3" key="1">
    <citation type="submission" date="2016-05" db="EMBL/GenBank/DDBJ databases">
        <authorList>
            <person name="Naeem Raeece"/>
        </authorList>
    </citation>
    <scope>NUCLEOTIDE SEQUENCE [LARGE SCALE GENOMIC DNA]</scope>
</reference>
<name>A0A1A8XE30_PLAOA</name>
<evidence type="ECO:0000256" key="1">
    <source>
        <dbReference type="SAM" id="Phobius"/>
    </source>
</evidence>
<evidence type="ECO:0000313" key="2">
    <source>
        <dbReference type="EMBL" id="SBT02600.1"/>
    </source>
</evidence>
<proteinExistence type="predicted"/>
<organism evidence="2 3">
    <name type="scientific">Plasmodium ovale curtisi</name>
    <dbReference type="NCBI Taxonomy" id="864141"/>
    <lineage>
        <taxon>Eukaryota</taxon>
        <taxon>Sar</taxon>
        <taxon>Alveolata</taxon>
        <taxon>Apicomplexa</taxon>
        <taxon>Aconoidasida</taxon>
        <taxon>Haemosporida</taxon>
        <taxon>Plasmodiidae</taxon>
        <taxon>Plasmodium</taxon>
        <taxon>Plasmodium (Plasmodium)</taxon>
    </lineage>
</organism>
<dbReference type="AlphaFoldDB" id="A0A1A8XE30"/>
<sequence>MMDSEYITVDNYYPLVSSFDDYSVKFHQVVSEDNKDATYKNTCEQMQRSLYQSSFINIERCQNILKYVNPLSNQKSDEEKNKLCAYLNYLLNCDASSNLIPLDYKSNFIDAYLRLLPNYKNVCYLSIEPIEEHCADTYESYISNCYIGGTDSFCVELGKIKDDYEGYIKTVKVTCPNTKEVLTYPMQNNSGVSILIPCTILLVIPFILFVLYKFTLLSSWITPRIHKIKRIFNNTDGKNKNLILDNFELTPCHQKKEPYLIAYNSS</sequence>
<protein>
    <submittedName>
        <fullName evidence="2">PIR Superfamily Protein</fullName>
    </submittedName>
</protein>
<accession>A0A1A8XE30</accession>
<gene>
    <name evidence="2" type="ORF">POVCU1_078710</name>
</gene>
<feature type="transmembrane region" description="Helical" evidence="1">
    <location>
        <begin position="194"/>
        <end position="221"/>
    </location>
</feature>
<dbReference type="InterPro" id="IPR008780">
    <property type="entry name" value="Plasmodium_Vir"/>
</dbReference>
<keyword evidence="1" id="KW-1133">Transmembrane helix</keyword>
<keyword evidence="1" id="KW-0812">Transmembrane</keyword>